<dbReference type="Pfam" id="PF09954">
    <property type="entry name" value="DUF2188"/>
    <property type="match status" value="1"/>
</dbReference>
<dbReference type="InterPro" id="IPR018691">
    <property type="entry name" value="DUF2188"/>
</dbReference>
<organism evidence="2 3">
    <name type="scientific">Herbiconiux flava</name>
    <dbReference type="NCBI Taxonomy" id="881268"/>
    <lineage>
        <taxon>Bacteria</taxon>
        <taxon>Bacillati</taxon>
        <taxon>Actinomycetota</taxon>
        <taxon>Actinomycetes</taxon>
        <taxon>Micrococcales</taxon>
        <taxon>Microbacteriaceae</taxon>
        <taxon>Herbiconiux</taxon>
    </lineage>
</organism>
<feature type="region of interest" description="Disordered" evidence="1">
    <location>
        <begin position="1"/>
        <end position="83"/>
    </location>
</feature>
<proteinExistence type="predicted"/>
<accession>A0A852SR38</accession>
<dbReference type="RefSeq" id="WP_179548248.1">
    <property type="nucleotide sequence ID" value="NZ_BSEW01000002.1"/>
</dbReference>
<dbReference type="EMBL" id="JACCBM010000001">
    <property type="protein sequence ID" value="NYD71253.1"/>
    <property type="molecule type" value="Genomic_DNA"/>
</dbReference>
<dbReference type="Proteomes" id="UP000549913">
    <property type="component" value="Unassembled WGS sequence"/>
</dbReference>
<keyword evidence="3" id="KW-1185">Reference proteome</keyword>
<feature type="compositionally biased region" description="Basic and acidic residues" evidence="1">
    <location>
        <begin position="50"/>
        <end position="83"/>
    </location>
</feature>
<evidence type="ECO:0008006" key="4">
    <source>
        <dbReference type="Google" id="ProtNLM"/>
    </source>
</evidence>
<dbReference type="AlphaFoldDB" id="A0A852SR38"/>
<reference evidence="2 3" key="1">
    <citation type="submission" date="2020-07" db="EMBL/GenBank/DDBJ databases">
        <title>Sequencing the genomes of 1000 actinobacteria strains.</title>
        <authorList>
            <person name="Klenk H.-P."/>
        </authorList>
    </citation>
    <scope>NUCLEOTIDE SEQUENCE [LARGE SCALE GENOMIC DNA]</scope>
    <source>
        <strain evidence="2 3">DSM 26474</strain>
    </source>
</reference>
<evidence type="ECO:0000256" key="1">
    <source>
        <dbReference type="SAM" id="MobiDB-lite"/>
    </source>
</evidence>
<gene>
    <name evidence="2" type="ORF">BJ984_002411</name>
</gene>
<protein>
    <recommendedName>
        <fullName evidence="4">DUF2188 domain-containing protein</fullName>
    </recommendedName>
</protein>
<evidence type="ECO:0000313" key="3">
    <source>
        <dbReference type="Proteomes" id="UP000549913"/>
    </source>
</evidence>
<evidence type="ECO:0000313" key="2">
    <source>
        <dbReference type="EMBL" id="NYD71253.1"/>
    </source>
</evidence>
<comment type="caution">
    <text evidence="2">The sequence shown here is derived from an EMBL/GenBank/DDBJ whole genome shotgun (WGS) entry which is preliminary data.</text>
</comment>
<sequence length="83" mass="9452">MSQDDVETYHQDGSWYNREAGESRTVSGPFRTKEEAVEAGLRYGGRRRGEHHEHHGSEHHGSEHHGSEHHGAHGSNRDTDRLE</sequence>
<name>A0A852SR38_9MICO</name>